<dbReference type="EMBL" id="CZKA01000014">
    <property type="protein sequence ID" value="CUR54685.1"/>
    <property type="molecule type" value="Genomic_DNA"/>
</dbReference>
<gene>
    <name evidence="1" type="ORF">NOCA2210035</name>
</gene>
<reference evidence="1" key="1">
    <citation type="submission" date="2015-08" db="EMBL/GenBank/DDBJ databases">
        <authorList>
            <person name="Babu N.S."/>
            <person name="Beckwith C.J."/>
            <person name="Beseler K.G."/>
            <person name="Brison A."/>
            <person name="Carone J.V."/>
            <person name="Caskin T.P."/>
            <person name="Diamond M."/>
            <person name="Durham M.E."/>
            <person name="Foxe J.M."/>
            <person name="Go M."/>
            <person name="Henderson B.A."/>
            <person name="Jones I.B."/>
            <person name="McGettigan J.A."/>
            <person name="Micheletti S.J."/>
            <person name="Nasrallah M.E."/>
            <person name="Ortiz D."/>
            <person name="Piller C.R."/>
            <person name="Privatt S.R."/>
            <person name="Schneider S.L."/>
            <person name="Sharp S."/>
            <person name="Smith T.C."/>
            <person name="Stanton J.D."/>
            <person name="Ullery H.E."/>
            <person name="Wilson R.J."/>
            <person name="Serrano M.G."/>
            <person name="Buck G."/>
            <person name="Lee V."/>
            <person name="Wang Y."/>
            <person name="Carvalho R."/>
            <person name="Voegtly L."/>
            <person name="Shi R."/>
            <person name="Duckworth R."/>
            <person name="Johnson A."/>
            <person name="Loviza R."/>
            <person name="Walstead R."/>
            <person name="Shah Z."/>
            <person name="Kiflezghi M."/>
            <person name="Wade K."/>
            <person name="Ball S.L."/>
            <person name="Bradley K.W."/>
            <person name="Asai D.J."/>
            <person name="Bowman C.A."/>
            <person name="Russell D.A."/>
            <person name="Pope W.H."/>
            <person name="Jacobs-Sera D."/>
            <person name="Hendrix R.W."/>
            <person name="Hatfull G.F."/>
        </authorList>
    </citation>
    <scope>NUCLEOTIDE SEQUENCE</scope>
</reference>
<accession>A0A2P2BY52</accession>
<dbReference type="InterPro" id="IPR023833">
    <property type="entry name" value="Signal_pept_SipW-depend-type"/>
</dbReference>
<proteinExistence type="predicted"/>
<sequence>MRRLTSAQLRALLSVGILLGVGSVGTMARFTASGDANAGSFTTGTLDVRLNAAGNNVGQGGTWTNASLTIGDLTPGESLAVGFPVRNDGTTAFTYTATATATGDLAPLLRFSTYLGGTAGNTGNSTDDNRVGTCSGTSVSSSQTLSGTAVNVIPNAQSVAVNGSQNVCVLVSLVATAASSAQGDSATATYAFNAVQP</sequence>
<dbReference type="NCBIfam" id="TIGR04088">
    <property type="entry name" value="cognate_SipW"/>
    <property type="match status" value="1"/>
</dbReference>
<organism evidence="1">
    <name type="scientific">metagenome</name>
    <dbReference type="NCBI Taxonomy" id="256318"/>
    <lineage>
        <taxon>unclassified sequences</taxon>
        <taxon>metagenomes</taxon>
    </lineage>
</organism>
<dbReference type="AlphaFoldDB" id="A0A2P2BY52"/>
<protein>
    <recommendedName>
        <fullName evidence="2">SipW-cognate class signal peptide</fullName>
    </recommendedName>
</protein>
<name>A0A2P2BY52_9ZZZZ</name>
<evidence type="ECO:0000313" key="1">
    <source>
        <dbReference type="EMBL" id="CUR54685.1"/>
    </source>
</evidence>
<evidence type="ECO:0008006" key="2">
    <source>
        <dbReference type="Google" id="ProtNLM"/>
    </source>
</evidence>